<sequence>MPQPPYRLLTALPVYNEASHVDGVLDCVVRCADDVLVVDDGSSDGTSKLLERRKDVRVVTHNPNRGYGAALQTAFCYARKHGYDVIVTIDCDGQHEPALIRELADRCWNEQVDIVSGSRYLETSTSTGVAPPADRRRINQTITAELNERFGLGLTDAFCGFKAYRVPPLRQLRLEEEGYAMPLELWAEAAHHGLSVVEAAVPRIYLEEKRSFGGELDQAETRLAHYREVIDRAVDRTQTAAAVGVMAPDPCGAWVEQG</sequence>
<dbReference type="CDD" id="cd04179">
    <property type="entry name" value="DPM_DPG-synthase_like"/>
    <property type="match status" value="1"/>
</dbReference>
<keyword evidence="2" id="KW-0808">Transferase</keyword>
<protein>
    <submittedName>
        <fullName evidence="2">Undecaprenyl-phosphate mannosyltransferase</fullName>
        <ecNumber evidence="2">2.4.1.54</ecNumber>
    </submittedName>
</protein>
<comment type="caution">
    <text evidence="2">The sequence shown here is derived from an EMBL/GenBank/DDBJ whole genome shotgun (WGS) entry which is preliminary data.</text>
</comment>
<name>A0A5C5ZS09_9BACT</name>
<dbReference type="Proteomes" id="UP000315440">
    <property type="component" value="Unassembled WGS sequence"/>
</dbReference>
<keyword evidence="2" id="KW-0328">Glycosyltransferase</keyword>
<dbReference type="SUPFAM" id="SSF53448">
    <property type="entry name" value="Nucleotide-diphospho-sugar transferases"/>
    <property type="match status" value="1"/>
</dbReference>
<dbReference type="AlphaFoldDB" id="A0A5C5ZS09"/>
<dbReference type="PANTHER" id="PTHR48090">
    <property type="entry name" value="UNDECAPRENYL-PHOSPHATE 4-DEOXY-4-FORMAMIDO-L-ARABINOSE TRANSFERASE-RELATED"/>
    <property type="match status" value="1"/>
</dbReference>
<dbReference type="RefSeq" id="WP_146400575.1">
    <property type="nucleotide sequence ID" value="NZ_SJPQ01000002.1"/>
</dbReference>
<accession>A0A5C5ZS09</accession>
<evidence type="ECO:0000259" key="1">
    <source>
        <dbReference type="Pfam" id="PF00535"/>
    </source>
</evidence>
<evidence type="ECO:0000313" key="3">
    <source>
        <dbReference type="Proteomes" id="UP000315440"/>
    </source>
</evidence>
<proteinExistence type="predicted"/>
<organism evidence="2 3">
    <name type="scientific">Pseudobythopirellula maris</name>
    <dbReference type="NCBI Taxonomy" id="2527991"/>
    <lineage>
        <taxon>Bacteria</taxon>
        <taxon>Pseudomonadati</taxon>
        <taxon>Planctomycetota</taxon>
        <taxon>Planctomycetia</taxon>
        <taxon>Pirellulales</taxon>
        <taxon>Lacipirellulaceae</taxon>
        <taxon>Pseudobythopirellula</taxon>
    </lineage>
</organism>
<dbReference type="PANTHER" id="PTHR48090:SF7">
    <property type="entry name" value="RFBJ PROTEIN"/>
    <property type="match status" value="1"/>
</dbReference>
<dbReference type="OrthoDB" id="9810303at2"/>
<dbReference type="Gene3D" id="3.90.550.10">
    <property type="entry name" value="Spore Coat Polysaccharide Biosynthesis Protein SpsA, Chain A"/>
    <property type="match status" value="1"/>
</dbReference>
<feature type="domain" description="Glycosyltransferase 2-like" evidence="1">
    <location>
        <begin position="12"/>
        <end position="172"/>
    </location>
</feature>
<dbReference type="InterPro" id="IPR029044">
    <property type="entry name" value="Nucleotide-diphossugar_trans"/>
</dbReference>
<dbReference type="GO" id="GO:0047267">
    <property type="term" value="F:undecaprenyl-phosphate mannosyltransferase activity"/>
    <property type="evidence" value="ECO:0007669"/>
    <property type="project" value="UniProtKB-EC"/>
</dbReference>
<dbReference type="Pfam" id="PF00535">
    <property type="entry name" value="Glycos_transf_2"/>
    <property type="match status" value="1"/>
</dbReference>
<dbReference type="InterPro" id="IPR001173">
    <property type="entry name" value="Glyco_trans_2-like"/>
</dbReference>
<dbReference type="EMBL" id="SJPQ01000002">
    <property type="protein sequence ID" value="TWT89023.1"/>
    <property type="molecule type" value="Genomic_DNA"/>
</dbReference>
<keyword evidence="3" id="KW-1185">Reference proteome</keyword>
<dbReference type="EC" id="2.4.1.54" evidence="2"/>
<reference evidence="2 3" key="1">
    <citation type="submission" date="2019-02" db="EMBL/GenBank/DDBJ databases">
        <title>Deep-cultivation of Planctomycetes and their phenomic and genomic characterization uncovers novel biology.</title>
        <authorList>
            <person name="Wiegand S."/>
            <person name="Jogler M."/>
            <person name="Boedeker C."/>
            <person name="Pinto D."/>
            <person name="Vollmers J."/>
            <person name="Rivas-Marin E."/>
            <person name="Kohn T."/>
            <person name="Peeters S.H."/>
            <person name="Heuer A."/>
            <person name="Rast P."/>
            <person name="Oberbeckmann S."/>
            <person name="Bunk B."/>
            <person name="Jeske O."/>
            <person name="Meyerdierks A."/>
            <person name="Storesund J.E."/>
            <person name="Kallscheuer N."/>
            <person name="Luecker S."/>
            <person name="Lage O.M."/>
            <person name="Pohl T."/>
            <person name="Merkel B.J."/>
            <person name="Hornburger P."/>
            <person name="Mueller R.-W."/>
            <person name="Bruemmer F."/>
            <person name="Labrenz M."/>
            <person name="Spormann A.M."/>
            <person name="Op Den Camp H."/>
            <person name="Overmann J."/>
            <person name="Amann R."/>
            <person name="Jetten M.S.M."/>
            <person name="Mascher T."/>
            <person name="Medema M.H."/>
            <person name="Devos D.P."/>
            <person name="Kaster A.-K."/>
            <person name="Ovreas L."/>
            <person name="Rohde M."/>
            <person name="Galperin M.Y."/>
            <person name="Jogler C."/>
        </authorList>
    </citation>
    <scope>NUCLEOTIDE SEQUENCE [LARGE SCALE GENOMIC DNA]</scope>
    <source>
        <strain evidence="2 3">Mal64</strain>
    </source>
</reference>
<gene>
    <name evidence="2" type="ORF">Mal64_25140</name>
</gene>
<evidence type="ECO:0000313" key="2">
    <source>
        <dbReference type="EMBL" id="TWT89023.1"/>
    </source>
</evidence>
<dbReference type="InterPro" id="IPR050256">
    <property type="entry name" value="Glycosyltransferase_2"/>
</dbReference>